<dbReference type="EMBL" id="UGSG01000001">
    <property type="protein sequence ID" value="SUA81646.1"/>
    <property type="molecule type" value="Genomic_DNA"/>
</dbReference>
<evidence type="ECO:0000313" key="2">
    <source>
        <dbReference type="EMBL" id="SUA81646.1"/>
    </source>
</evidence>
<feature type="compositionally biased region" description="Low complexity" evidence="1">
    <location>
        <begin position="203"/>
        <end position="214"/>
    </location>
</feature>
<evidence type="ECO:0000313" key="3">
    <source>
        <dbReference type="Proteomes" id="UP000254573"/>
    </source>
</evidence>
<dbReference type="AlphaFoldDB" id="A0A378YWT5"/>
<gene>
    <name evidence="2" type="ORF">NCTC13160_04512</name>
</gene>
<name>A0A378YWT5_9BURK</name>
<sequence>MMQTWAGHLVKDAKKGDLVKSLVGSQAFSNLARHVLIAMRVELPNYDEDGPSVGVLIRAKTNIGKTGGGRLYEIHPAWVNDRDGREIDTSRLIWHSKVLPASPSDLREWAASKKNELASSPRNRAQEFLMRLLVDGPVPVREINSLAEDDGITPKMLRSAKEKLGVVSERVSNGRGDVWHEWALPADAIGDPARPLDADPEELGQLGQLGQPGQSQETYELGDPSAMQKLFDSYMAKNGKPW</sequence>
<accession>A0A378YWT5</accession>
<protein>
    <submittedName>
        <fullName evidence="2">Uncharacterized protein</fullName>
    </submittedName>
</protein>
<dbReference type="Proteomes" id="UP000254573">
    <property type="component" value="Unassembled WGS sequence"/>
</dbReference>
<reference evidence="2 3" key="1">
    <citation type="submission" date="2018-06" db="EMBL/GenBank/DDBJ databases">
        <authorList>
            <consortium name="Pathogen Informatics"/>
            <person name="Doyle S."/>
        </authorList>
    </citation>
    <scope>NUCLEOTIDE SEQUENCE [LARGE SCALE GENOMIC DNA]</scope>
    <source>
        <strain evidence="2 3">NCTC13160</strain>
    </source>
</reference>
<evidence type="ECO:0000256" key="1">
    <source>
        <dbReference type="SAM" id="MobiDB-lite"/>
    </source>
</evidence>
<proteinExistence type="predicted"/>
<organism evidence="2 3">
    <name type="scientific">Pandoraea pnomenusa</name>
    <dbReference type="NCBI Taxonomy" id="93220"/>
    <lineage>
        <taxon>Bacteria</taxon>
        <taxon>Pseudomonadati</taxon>
        <taxon>Pseudomonadota</taxon>
        <taxon>Betaproteobacteria</taxon>
        <taxon>Burkholderiales</taxon>
        <taxon>Burkholderiaceae</taxon>
        <taxon>Pandoraea</taxon>
    </lineage>
</organism>
<feature type="region of interest" description="Disordered" evidence="1">
    <location>
        <begin position="192"/>
        <end position="221"/>
    </location>
</feature>